<comment type="caution">
    <text evidence="1">The sequence shown here is derived from an EMBL/GenBank/DDBJ whole genome shotgun (WGS) entry which is preliminary data.</text>
</comment>
<organism evidence="1 2">
    <name type="scientific">Mycena albidolilacea</name>
    <dbReference type="NCBI Taxonomy" id="1033008"/>
    <lineage>
        <taxon>Eukaryota</taxon>
        <taxon>Fungi</taxon>
        <taxon>Dikarya</taxon>
        <taxon>Basidiomycota</taxon>
        <taxon>Agaricomycotina</taxon>
        <taxon>Agaricomycetes</taxon>
        <taxon>Agaricomycetidae</taxon>
        <taxon>Agaricales</taxon>
        <taxon>Marasmiineae</taxon>
        <taxon>Mycenaceae</taxon>
        <taxon>Mycena</taxon>
    </lineage>
</organism>
<reference evidence="1" key="1">
    <citation type="submission" date="2023-03" db="EMBL/GenBank/DDBJ databases">
        <title>Massive genome expansion in bonnet fungi (Mycena s.s.) driven by repeated elements and novel gene families across ecological guilds.</title>
        <authorList>
            <consortium name="Lawrence Berkeley National Laboratory"/>
            <person name="Harder C.B."/>
            <person name="Miyauchi S."/>
            <person name="Viragh M."/>
            <person name="Kuo A."/>
            <person name="Thoen E."/>
            <person name="Andreopoulos B."/>
            <person name="Lu D."/>
            <person name="Skrede I."/>
            <person name="Drula E."/>
            <person name="Henrissat B."/>
            <person name="Morin E."/>
            <person name="Kohler A."/>
            <person name="Barry K."/>
            <person name="LaButti K."/>
            <person name="Morin E."/>
            <person name="Salamov A."/>
            <person name="Lipzen A."/>
            <person name="Mereny Z."/>
            <person name="Hegedus B."/>
            <person name="Baldrian P."/>
            <person name="Stursova M."/>
            <person name="Weitz H."/>
            <person name="Taylor A."/>
            <person name="Grigoriev I.V."/>
            <person name="Nagy L.G."/>
            <person name="Martin F."/>
            <person name="Kauserud H."/>
        </authorList>
    </citation>
    <scope>NUCLEOTIDE SEQUENCE</scope>
    <source>
        <strain evidence="1">CBHHK002</strain>
    </source>
</reference>
<accession>A0AAD7F5I9</accession>
<keyword evidence="2" id="KW-1185">Reference proteome</keyword>
<proteinExistence type="predicted"/>
<sequence length="273" mass="29590">MLSAAGCVQYVLGPLVLSCVKRAQSGRPRRLRLLLAFECRTRIRRASTIGAHSPGCACSNRRARVVCAHPLMSCDFVGGYNLLVPRRALGVEGPSLRLGAHRVGCSRALFVRLRESRPARSRTACIVFRRAGTIRTPPPFASSYWGLNAVRGQGEHPLLEHIARAVRAAIGALVSCVRALADIAPLRRAGIIYLSRARRYGSKAHLSVCAAHDVNSSRAVLAHAVGCGLRPVCSRTACIVVRRVGTVRTPPPFTSATGVYVRRLMPYEVKARP</sequence>
<dbReference type="EMBL" id="JARIHO010000001">
    <property type="protein sequence ID" value="KAJ7367508.1"/>
    <property type="molecule type" value="Genomic_DNA"/>
</dbReference>
<gene>
    <name evidence="1" type="ORF">DFH08DRAFT_674</name>
</gene>
<dbReference type="AlphaFoldDB" id="A0AAD7F5I9"/>
<protein>
    <submittedName>
        <fullName evidence="1">Uncharacterized protein</fullName>
    </submittedName>
</protein>
<name>A0AAD7F5I9_9AGAR</name>
<dbReference type="Proteomes" id="UP001218218">
    <property type="component" value="Unassembled WGS sequence"/>
</dbReference>
<evidence type="ECO:0000313" key="1">
    <source>
        <dbReference type="EMBL" id="KAJ7367508.1"/>
    </source>
</evidence>
<evidence type="ECO:0000313" key="2">
    <source>
        <dbReference type="Proteomes" id="UP001218218"/>
    </source>
</evidence>